<evidence type="ECO:0000313" key="3">
    <source>
        <dbReference type="Proteomes" id="UP000283509"/>
    </source>
</evidence>
<gene>
    <name evidence="2" type="ORF">C7M84_012438</name>
</gene>
<proteinExistence type="predicted"/>
<dbReference type="AlphaFoldDB" id="A0A3R7PF22"/>
<reference evidence="2 3" key="1">
    <citation type="submission" date="2018-04" db="EMBL/GenBank/DDBJ databases">
        <authorList>
            <person name="Zhang X."/>
            <person name="Yuan J."/>
            <person name="Li F."/>
            <person name="Xiang J."/>
        </authorList>
    </citation>
    <scope>NUCLEOTIDE SEQUENCE [LARGE SCALE GENOMIC DNA]</scope>
    <source>
        <tissue evidence="2">Muscle</tissue>
    </source>
</reference>
<comment type="caution">
    <text evidence="2">The sequence shown here is derived from an EMBL/GenBank/DDBJ whole genome shotgun (WGS) entry which is preliminary data.</text>
</comment>
<feature type="chain" id="PRO_5018559284" evidence="1">
    <location>
        <begin position="20"/>
        <end position="312"/>
    </location>
</feature>
<dbReference type="OrthoDB" id="6330735at2759"/>
<protein>
    <submittedName>
        <fullName evidence="2">Uncharacterized protein</fullName>
    </submittedName>
</protein>
<dbReference type="EMBL" id="QCYY01002569">
    <property type="protein sequence ID" value="ROT69354.1"/>
    <property type="molecule type" value="Genomic_DNA"/>
</dbReference>
<accession>A0A3R7PF22</accession>
<organism evidence="2 3">
    <name type="scientific">Penaeus vannamei</name>
    <name type="common">Whiteleg shrimp</name>
    <name type="synonym">Litopenaeus vannamei</name>
    <dbReference type="NCBI Taxonomy" id="6689"/>
    <lineage>
        <taxon>Eukaryota</taxon>
        <taxon>Metazoa</taxon>
        <taxon>Ecdysozoa</taxon>
        <taxon>Arthropoda</taxon>
        <taxon>Crustacea</taxon>
        <taxon>Multicrustacea</taxon>
        <taxon>Malacostraca</taxon>
        <taxon>Eumalacostraca</taxon>
        <taxon>Eucarida</taxon>
        <taxon>Decapoda</taxon>
        <taxon>Dendrobranchiata</taxon>
        <taxon>Penaeoidea</taxon>
        <taxon>Penaeidae</taxon>
        <taxon>Penaeus</taxon>
    </lineage>
</organism>
<evidence type="ECO:0000313" key="2">
    <source>
        <dbReference type="EMBL" id="ROT69354.1"/>
    </source>
</evidence>
<keyword evidence="1" id="KW-0732">Signal</keyword>
<feature type="signal peptide" evidence="1">
    <location>
        <begin position="1"/>
        <end position="19"/>
    </location>
</feature>
<reference evidence="2 3" key="2">
    <citation type="submission" date="2019-01" db="EMBL/GenBank/DDBJ databases">
        <title>The decoding of complex shrimp genome reveals the adaptation for benthos swimmer, frequently molting mechanism and breeding impact on genome.</title>
        <authorList>
            <person name="Sun Y."/>
            <person name="Gao Y."/>
            <person name="Yu Y."/>
        </authorList>
    </citation>
    <scope>NUCLEOTIDE SEQUENCE [LARGE SCALE GENOMIC DNA]</scope>
    <source>
        <tissue evidence="2">Muscle</tissue>
    </source>
</reference>
<evidence type="ECO:0000256" key="1">
    <source>
        <dbReference type="SAM" id="SignalP"/>
    </source>
</evidence>
<keyword evidence="3" id="KW-1185">Reference proteome</keyword>
<name>A0A3R7PF22_PENVA</name>
<dbReference type="Proteomes" id="UP000283509">
    <property type="component" value="Unassembled WGS sequence"/>
</dbReference>
<sequence>MASRWKFFLLVLCAQGALASLLDDIIYESGEIEDSEESSIEDLNERLYEDLAYTYAPFIRFHKKEGEEGFCFPHDAGEYYNHRVAGDWSRLCNEDYQTIKNNEIPTYWHAMECSGHLHIDAWWEFVVVKIRQFDTEFAHLSEVMFGQKEGWYTRVFSHYEVFNATHPVAYVGRASHGFYHDDGGSNTCCYFEDTRNPGDANQYLMSWENLVRLTTEGTGEPWMADPSTDYWNGLQAPTFRKDWYLCNLVGCSGSFLGKVERQDEAESTLSLPLCRKSSSCFATSFGTREGQAFVTGCGTSGCAKSDTGDDPF</sequence>